<feature type="compositionally biased region" description="Basic and acidic residues" evidence="1">
    <location>
        <begin position="337"/>
        <end position="346"/>
    </location>
</feature>
<name>A0AAV9W752_9PEZI</name>
<protein>
    <recommendedName>
        <fullName evidence="4">ASX DEUBAD domain-containing protein</fullName>
    </recommendedName>
</protein>
<comment type="caution">
    <text evidence="2">The sequence shown here is derived from an EMBL/GenBank/DDBJ whole genome shotgun (WGS) entry which is preliminary data.</text>
</comment>
<evidence type="ECO:0000256" key="1">
    <source>
        <dbReference type="SAM" id="MobiDB-lite"/>
    </source>
</evidence>
<organism evidence="2 3">
    <name type="scientific">Arthrobotrys musiformis</name>
    <dbReference type="NCBI Taxonomy" id="47236"/>
    <lineage>
        <taxon>Eukaryota</taxon>
        <taxon>Fungi</taxon>
        <taxon>Dikarya</taxon>
        <taxon>Ascomycota</taxon>
        <taxon>Pezizomycotina</taxon>
        <taxon>Orbiliomycetes</taxon>
        <taxon>Orbiliales</taxon>
        <taxon>Orbiliaceae</taxon>
        <taxon>Arthrobotrys</taxon>
    </lineage>
</organism>
<feature type="compositionally biased region" description="Low complexity" evidence="1">
    <location>
        <begin position="347"/>
        <end position="364"/>
    </location>
</feature>
<sequence>MASDCSDDSPLHPDASNGSSQYGPSIQILTDPLGGPPTVYRDPPQILNWDKLSPTALNMFAELATDDSGNRFELCVQSTLEKWAQQMKRENPNFAADGDLSPFYKGEAMPIIKAYVSRIPEPGVAGTPIPPALPMVELEALDFLHQHHVLPYQQTDYAEIFGDIPDGFVWHPIQTLAGIRGLDHRTLIEFRAYKHFWAIHKDDPSTRELSTKGHPTCGVSITRAGGNPNLPEGTIGGFHNMSLHPSDQQLRREFARINRIRKYNGESAYPQAMYVRFTDNLARIVVDHCNDTSIFDSNGVPLPKVIGSLQNEDHIDQEEFASRFMDYTRLHVNPLKPRPDNKKPEQTQKQAAATKKAAPNAPVTSGNTKSKANPNVIEFTAEFAGTGLEARIDVPTCECPSEVKAASMSGALASGIALMKKSLSGGTQRVHIPEVDCCAKTVAKLAHPTSITVSTPAPSNSTKAQLDAANLSAIESKIKQLSLEKNNPRQLKPLSKNTAGGYSFDYTASTAKAVATKIATAVSAKVANAKEVATQALAKGAENSKPGTSATPAPSTIRQHPPDTMLPELREMAIANGYYFANCTNRQKLVDDLANQKVGIDIPKTGPGAKSWNTLKSEHLNNPIKFRGMDGPSIEHIKFTGVISIQQTVFYYLCIGERIKKKRITADSADGTCFIKVWNILEAGQRLVVEHDIENYYVRTNGLARRYDHSMNGGHEAKPTGPLSTKYELTPDEQAAYRRLMVESKEFWKHSTTCKCRRGKP</sequence>
<dbReference type="AlphaFoldDB" id="A0AAV9W752"/>
<feature type="region of interest" description="Disordered" evidence="1">
    <location>
        <begin position="333"/>
        <end position="372"/>
    </location>
</feature>
<feature type="region of interest" description="Disordered" evidence="1">
    <location>
        <begin position="1"/>
        <end position="42"/>
    </location>
</feature>
<feature type="region of interest" description="Disordered" evidence="1">
    <location>
        <begin position="539"/>
        <end position="561"/>
    </location>
</feature>
<keyword evidence="3" id="KW-1185">Reference proteome</keyword>
<reference evidence="2 3" key="1">
    <citation type="submission" date="2023-08" db="EMBL/GenBank/DDBJ databases">
        <authorList>
            <person name="Palmer J.M."/>
        </authorList>
    </citation>
    <scope>NUCLEOTIDE SEQUENCE [LARGE SCALE GENOMIC DNA]</scope>
    <source>
        <strain evidence="2 3">TWF481</strain>
    </source>
</reference>
<evidence type="ECO:0000313" key="3">
    <source>
        <dbReference type="Proteomes" id="UP001370758"/>
    </source>
</evidence>
<feature type="compositionally biased region" description="Polar residues" evidence="1">
    <location>
        <begin position="16"/>
        <end position="28"/>
    </location>
</feature>
<proteinExistence type="predicted"/>
<dbReference type="EMBL" id="JAVHJL010000005">
    <property type="protein sequence ID" value="KAK6503419.1"/>
    <property type="molecule type" value="Genomic_DNA"/>
</dbReference>
<evidence type="ECO:0008006" key="4">
    <source>
        <dbReference type="Google" id="ProtNLM"/>
    </source>
</evidence>
<accession>A0AAV9W752</accession>
<feature type="compositionally biased region" description="Polar residues" evidence="1">
    <location>
        <begin position="545"/>
        <end position="558"/>
    </location>
</feature>
<evidence type="ECO:0000313" key="2">
    <source>
        <dbReference type="EMBL" id="KAK6503419.1"/>
    </source>
</evidence>
<dbReference type="Proteomes" id="UP001370758">
    <property type="component" value="Unassembled WGS sequence"/>
</dbReference>
<gene>
    <name evidence="2" type="ORF">TWF481_008438</name>
</gene>